<evidence type="ECO:0000259" key="1">
    <source>
        <dbReference type="Pfam" id="PF00534"/>
    </source>
</evidence>
<dbReference type="InterPro" id="IPR001296">
    <property type="entry name" value="Glyco_trans_1"/>
</dbReference>
<evidence type="ECO:0000313" key="2">
    <source>
        <dbReference type="EMBL" id="GAF84249.1"/>
    </source>
</evidence>
<feature type="non-terminal residue" evidence="2">
    <location>
        <position position="255"/>
    </location>
</feature>
<gene>
    <name evidence="2" type="ORF">S01H1_12111</name>
</gene>
<organism evidence="2">
    <name type="scientific">marine sediment metagenome</name>
    <dbReference type="NCBI Taxonomy" id="412755"/>
    <lineage>
        <taxon>unclassified sequences</taxon>
        <taxon>metagenomes</taxon>
        <taxon>ecological metagenomes</taxon>
    </lineage>
</organism>
<accession>X0STC6</accession>
<dbReference type="PANTHER" id="PTHR45871">
    <property type="entry name" value="N-ACETYLGLUCOSAMINYL-PHOSPHATIDYLINOSITOL BIOSYNTHETIC PROTEIN"/>
    <property type="match status" value="1"/>
</dbReference>
<feature type="domain" description="Glycosyl transferase family 1" evidence="1">
    <location>
        <begin position="180"/>
        <end position="253"/>
    </location>
</feature>
<dbReference type="SUPFAM" id="SSF53756">
    <property type="entry name" value="UDP-Glycosyltransferase/glycogen phosphorylase"/>
    <property type="match status" value="1"/>
</dbReference>
<sequence>MLFLSIETYFSHGGVQVFMRRIREVLALYSNETNELVVHLSLYDWNEDLSQHNIDVKNTIFCCAKGHRLTFICKTFLCAWHHRVAIIGHINQAPVGLILKKLRILDKYAVVLHGNEVWKRLPLIKRVSLRCADILIATGEYTLETAAKRNNLLAKRGVVIPLCVEKGSSKHDPRFRLVGNFKVLTVGRMVASEPGKGFDKLIDAISKLLTRGYDLHLNLVGDGDDRIRLEEKVHKMGLFNNVTFWGFLSKEKLNA</sequence>
<dbReference type="Gene3D" id="3.40.50.2000">
    <property type="entry name" value="Glycogen Phosphorylase B"/>
    <property type="match status" value="2"/>
</dbReference>
<dbReference type="EMBL" id="BARS01006198">
    <property type="protein sequence ID" value="GAF84249.1"/>
    <property type="molecule type" value="Genomic_DNA"/>
</dbReference>
<dbReference type="AlphaFoldDB" id="X0STC6"/>
<protein>
    <recommendedName>
        <fullName evidence="1">Glycosyl transferase family 1 domain-containing protein</fullName>
    </recommendedName>
</protein>
<dbReference type="PANTHER" id="PTHR45871:SF1">
    <property type="entry name" value="PHOSPHATIDYLINOSITOL N-ACETYLGLUCOSAMINYLTRANSFERASE SUBUNIT A"/>
    <property type="match status" value="1"/>
</dbReference>
<dbReference type="CDD" id="cd03801">
    <property type="entry name" value="GT4_PimA-like"/>
    <property type="match status" value="1"/>
</dbReference>
<name>X0STC6_9ZZZZ</name>
<dbReference type="Pfam" id="PF00534">
    <property type="entry name" value="Glycos_transf_1"/>
    <property type="match status" value="1"/>
</dbReference>
<reference evidence="2" key="1">
    <citation type="journal article" date="2014" name="Front. Microbiol.">
        <title>High frequency of phylogenetically diverse reductive dehalogenase-homologous genes in deep subseafloor sedimentary metagenomes.</title>
        <authorList>
            <person name="Kawai M."/>
            <person name="Futagami T."/>
            <person name="Toyoda A."/>
            <person name="Takaki Y."/>
            <person name="Nishi S."/>
            <person name="Hori S."/>
            <person name="Arai W."/>
            <person name="Tsubouchi T."/>
            <person name="Morono Y."/>
            <person name="Uchiyama I."/>
            <person name="Ito T."/>
            <person name="Fujiyama A."/>
            <person name="Inagaki F."/>
            <person name="Takami H."/>
        </authorList>
    </citation>
    <scope>NUCLEOTIDE SEQUENCE</scope>
    <source>
        <strain evidence="2">Expedition CK06-06</strain>
    </source>
</reference>
<comment type="caution">
    <text evidence="2">The sequence shown here is derived from an EMBL/GenBank/DDBJ whole genome shotgun (WGS) entry which is preliminary data.</text>
</comment>
<proteinExistence type="predicted"/>